<reference evidence="2" key="2">
    <citation type="submission" date="2020-09" db="EMBL/GenBank/DDBJ databases">
        <authorList>
            <person name="Sun Q."/>
            <person name="Ohkuma M."/>
        </authorList>
    </citation>
    <scope>NUCLEOTIDE SEQUENCE</scope>
    <source>
        <strain evidence="2">JCM 3091</strain>
    </source>
</reference>
<organism evidence="2 3">
    <name type="scientific">Pilimelia terevasa</name>
    <dbReference type="NCBI Taxonomy" id="53372"/>
    <lineage>
        <taxon>Bacteria</taxon>
        <taxon>Bacillati</taxon>
        <taxon>Actinomycetota</taxon>
        <taxon>Actinomycetes</taxon>
        <taxon>Micromonosporales</taxon>
        <taxon>Micromonosporaceae</taxon>
        <taxon>Pilimelia</taxon>
    </lineage>
</organism>
<evidence type="ECO:0000313" key="3">
    <source>
        <dbReference type="Proteomes" id="UP000662200"/>
    </source>
</evidence>
<dbReference type="AlphaFoldDB" id="A0A8J3FLR4"/>
<dbReference type="InterPro" id="IPR005583">
    <property type="entry name" value="YaaA"/>
</dbReference>
<dbReference type="GO" id="GO:0033194">
    <property type="term" value="P:response to hydroperoxide"/>
    <property type="evidence" value="ECO:0007669"/>
    <property type="project" value="TreeGrafter"/>
</dbReference>
<dbReference type="EMBL" id="BMQC01000012">
    <property type="protein sequence ID" value="GGK37146.1"/>
    <property type="molecule type" value="Genomic_DNA"/>
</dbReference>
<evidence type="ECO:0000256" key="1">
    <source>
        <dbReference type="HAMAP-Rule" id="MF_00652"/>
    </source>
</evidence>
<comment type="caution">
    <text evidence="2">The sequence shown here is derived from an EMBL/GenBank/DDBJ whole genome shotgun (WGS) entry which is preliminary data.</text>
</comment>
<keyword evidence="3" id="KW-1185">Reference proteome</keyword>
<gene>
    <name evidence="2" type="ORF">GCM10010124_32270</name>
</gene>
<evidence type="ECO:0000313" key="2">
    <source>
        <dbReference type="EMBL" id="GGK37146.1"/>
    </source>
</evidence>
<accession>A0A8J3FLR4</accession>
<comment type="similarity">
    <text evidence="1">Belongs to the UPF0246 family.</text>
</comment>
<protein>
    <recommendedName>
        <fullName evidence="1">UPF0246 protein GCM10010124_32270</fullName>
    </recommendedName>
</protein>
<dbReference type="HAMAP" id="MF_00652">
    <property type="entry name" value="UPF0246"/>
    <property type="match status" value="1"/>
</dbReference>
<dbReference type="Proteomes" id="UP000662200">
    <property type="component" value="Unassembled WGS sequence"/>
</dbReference>
<dbReference type="Pfam" id="PF03883">
    <property type="entry name" value="H2O2_YaaD"/>
    <property type="match status" value="1"/>
</dbReference>
<dbReference type="GO" id="GO:0005829">
    <property type="term" value="C:cytosol"/>
    <property type="evidence" value="ECO:0007669"/>
    <property type="project" value="TreeGrafter"/>
</dbReference>
<dbReference type="PANTHER" id="PTHR30283">
    <property type="entry name" value="PEROXIDE STRESS RESPONSE PROTEIN YAAA"/>
    <property type="match status" value="1"/>
</dbReference>
<reference evidence="2" key="1">
    <citation type="journal article" date="2014" name="Int. J. Syst. Evol. Microbiol.">
        <title>Complete genome sequence of Corynebacterium casei LMG S-19264T (=DSM 44701T), isolated from a smear-ripened cheese.</title>
        <authorList>
            <consortium name="US DOE Joint Genome Institute (JGI-PGF)"/>
            <person name="Walter F."/>
            <person name="Albersmeier A."/>
            <person name="Kalinowski J."/>
            <person name="Ruckert C."/>
        </authorList>
    </citation>
    <scope>NUCLEOTIDE SEQUENCE</scope>
    <source>
        <strain evidence="2">JCM 3091</strain>
    </source>
</reference>
<sequence length="257" mass="27634">MILLHSSKAMRVPAPAGGPARATGTPALVADAVTLMRELRALTPAGTARVMAVSADLAARTRALHDAWDPAGVSAAADTFVGDIYSGLRARDLSPADRDRAQDRLRILSGLYGILRPDDLICPYRLEMGYRLPSGTLYAYWGDRIAAQLPAEGGIVDLTAAEYGRTVTRHVAADRLVTPKFLTVDARTGEPGFVTVHAKIARGVYARWLVTARVESAARLPEFAEIGYRYDGARSRPAAPVYVCREFGGKGLSVRLT</sequence>
<dbReference type="PANTHER" id="PTHR30283:SF4">
    <property type="entry name" value="PEROXIDE STRESS RESISTANCE PROTEIN YAAA"/>
    <property type="match status" value="1"/>
</dbReference>
<proteinExistence type="inferred from homology"/>
<name>A0A8J3FLR4_9ACTN</name>